<name>A4BTM1_9GAMM</name>
<evidence type="ECO:0000256" key="2">
    <source>
        <dbReference type="ARBA" id="ARBA00022670"/>
    </source>
</evidence>
<dbReference type="Gene3D" id="3.40.50.200">
    <property type="entry name" value="Peptidase S8/S53 domain"/>
    <property type="match status" value="1"/>
</dbReference>
<dbReference type="PROSITE" id="PS00137">
    <property type="entry name" value="SUBTILASE_HIS"/>
    <property type="match status" value="1"/>
</dbReference>
<dbReference type="InterPro" id="IPR017315">
    <property type="entry name" value="Pep_S8A_subtilisin_pbac-2"/>
</dbReference>
<evidence type="ECO:0000313" key="10">
    <source>
        <dbReference type="Proteomes" id="UP000003374"/>
    </source>
</evidence>
<feature type="domain" description="Fervidolysin-like N-terminal prodomain" evidence="8">
    <location>
        <begin position="7"/>
        <end position="84"/>
    </location>
</feature>
<gene>
    <name evidence="9" type="ORF">NB231_00290</name>
</gene>
<dbReference type="PROSITE" id="PS00138">
    <property type="entry name" value="SUBTILASE_SER"/>
    <property type="match status" value="1"/>
</dbReference>
<protein>
    <submittedName>
        <fullName evidence="9">Peptidase S8 and S53, subtilisin, kexin, sedolisin</fullName>
    </submittedName>
</protein>
<dbReference type="Pfam" id="PF22148">
    <property type="entry name" value="Fervidolysin_NPro-like"/>
    <property type="match status" value="1"/>
</dbReference>
<dbReference type="InterPro" id="IPR034054">
    <property type="entry name" value="Pep_S8_PrcA"/>
</dbReference>
<dbReference type="InterPro" id="IPR050131">
    <property type="entry name" value="Peptidase_S8_subtilisin-like"/>
</dbReference>
<evidence type="ECO:0000256" key="5">
    <source>
        <dbReference type="PROSITE-ProRule" id="PRU01240"/>
    </source>
</evidence>
<dbReference type="InterPro" id="IPR054399">
    <property type="entry name" value="Fervidolysin-like_N_prodom"/>
</dbReference>
<comment type="similarity">
    <text evidence="1 5 6">Belongs to the peptidase S8 family.</text>
</comment>
<dbReference type="InterPro" id="IPR000209">
    <property type="entry name" value="Peptidase_S8/S53_dom"/>
</dbReference>
<dbReference type="PRINTS" id="PR00723">
    <property type="entry name" value="SUBTILISIN"/>
</dbReference>
<comment type="caution">
    <text evidence="9">The sequence shown here is derived from an EMBL/GenBank/DDBJ whole genome shotgun (WGS) entry which is preliminary data.</text>
</comment>
<dbReference type="InterPro" id="IPR015500">
    <property type="entry name" value="Peptidase_S8_subtilisin-rel"/>
</dbReference>
<keyword evidence="2 5" id="KW-0645">Protease</keyword>
<dbReference type="EMBL" id="AAOF01000014">
    <property type="protein sequence ID" value="EAR20977.1"/>
    <property type="molecule type" value="Genomic_DNA"/>
</dbReference>
<evidence type="ECO:0000256" key="4">
    <source>
        <dbReference type="ARBA" id="ARBA00022825"/>
    </source>
</evidence>
<dbReference type="Proteomes" id="UP000003374">
    <property type="component" value="Unassembled WGS sequence"/>
</dbReference>
<dbReference type="CDD" id="cd07498">
    <property type="entry name" value="Peptidases_S8_15"/>
    <property type="match status" value="1"/>
</dbReference>
<dbReference type="Pfam" id="PF17957">
    <property type="entry name" value="Big_7"/>
    <property type="match status" value="2"/>
</dbReference>
<feature type="domain" description="Peptidase S8/S53" evidence="7">
    <location>
        <begin position="120"/>
        <end position="362"/>
    </location>
</feature>
<dbReference type="eggNOG" id="COG1404">
    <property type="taxonomic scope" value="Bacteria"/>
</dbReference>
<evidence type="ECO:0000259" key="7">
    <source>
        <dbReference type="Pfam" id="PF00082"/>
    </source>
</evidence>
<dbReference type="InterPro" id="IPR023827">
    <property type="entry name" value="Peptidase_S8_Asp-AS"/>
</dbReference>
<evidence type="ECO:0000313" key="9">
    <source>
        <dbReference type="EMBL" id="EAR20977.1"/>
    </source>
</evidence>
<dbReference type="PANTHER" id="PTHR43806">
    <property type="entry name" value="PEPTIDASE S8"/>
    <property type="match status" value="1"/>
</dbReference>
<dbReference type="InterPro" id="IPR013783">
    <property type="entry name" value="Ig-like_fold"/>
</dbReference>
<dbReference type="InterPro" id="IPR023828">
    <property type="entry name" value="Peptidase_S8_Ser-AS"/>
</dbReference>
<reference evidence="9 10" key="1">
    <citation type="submission" date="2006-02" db="EMBL/GenBank/DDBJ databases">
        <authorList>
            <person name="Waterbury J."/>
            <person name="Ferriera S."/>
            <person name="Johnson J."/>
            <person name="Kravitz S."/>
            <person name="Halpern A."/>
            <person name="Remington K."/>
            <person name="Beeson K."/>
            <person name="Tran B."/>
            <person name="Rogers Y.-H."/>
            <person name="Friedman R."/>
            <person name="Venter J.C."/>
        </authorList>
    </citation>
    <scope>NUCLEOTIDE SEQUENCE [LARGE SCALE GENOMIC DNA]</scope>
    <source>
        <strain evidence="9 10">Nb-231</strain>
    </source>
</reference>
<feature type="active site" description="Charge relay system" evidence="5">
    <location>
        <position position="129"/>
    </location>
</feature>
<dbReference type="GO" id="GO:0004252">
    <property type="term" value="F:serine-type endopeptidase activity"/>
    <property type="evidence" value="ECO:0007669"/>
    <property type="project" value="UniProtKB-UniRule"/>
</dbReference>
<dbReference type="HOGENOM" id="CLU_011263_9_0_6"/>
<feature type="active site" description="Charge relay system" evidence="5">
    <location>
        <position position="314"/>
    </location>
</feature>
<accession>A4BTM1</accession>
<dbReference type="Gene3D" id="2.60.40.10">
    <property type="entry name" value="Immunoglobulins"/>
    <property type="match status" value="2"/>
</dbReference>
<organism evidence="9 10">
    <name type="scientific">Nitrococcus mobilis Nb-231</name>
    <dbReference type="NCBI Taxonomy" id="314278"/>
    <lineage>
        <taxon>Bacteria</taxon>
        <taxon>Pseudomonadati</taxon>
        <taxon>Pseudomonadota</taxon>
        <taxon>Gammaproteobacteria</taxon>
        <taxon>Chromatiales</taxon>
        <taxon>Ectothiorhodospiraceae</taxon>
        <taxon>Nitrococcus</taxon>
    </lineage>
</organism>
<keyword evidence="3 5" id="KW-0378">Hydrolase</keyword>
<evidence type="ECO:0000256" key="6">
    <source>
        <dbReference type="RuleBase" id="RU003355"/>
    </source>
</evidence>
<dbReference type="PIRSF" id="PIRSF037901">
    <property type="entry name" value="Subtilisin_rel_Nmul_A1891"/>
    <property type="match status" value="1"/>
</dbReference>
<dbReference type="GO" id="GO:0006508">
    <property type="term" value="P:proteolysis"/>
    <property type="evidence" value="ECO:0007669"/>
    <property type="project" value="UniProtKB-KW"/>
</dbReference>
<evidence type="ECO:0000256" key="1">
    <source>
        <dbReference type="ARBA" id="ARBA00011073"/>
    </source>
</evidence>
<feature type="active site" description="Charge relay system" evidence="5">
    <location>
        <position position="162"/>
    </location>
</feature>
<dbReference type="InterPro" id="IPR036852">
    <property type="entry name" value="Peptidase_S8/S53_dom_sf"/>
</dbReference>
<sequence>MLSAGPVGAQPTERWARGHILVQPRGGLPEHVLEKILNRAGGRAARAASRLQRLKVRIVQVPARAEQAVARALARNPHIKFAEVDALVPVGQTLPDDPNYPKAWHLPKIQAPSAWDTALGDGVTVAILDTGVDPFHLDLADNLVAGWNVASNNGDTQDIFGHGTQVAGTVAAVSDNGIGVASVAWHVRLMPIRITNRSDGWAYLSDIASGIMWAADHGARVANVSYDASGSPTVDNAAKYMKNRGGVVVVAAGNSGRNPGYGAEPSIIAVAATTSSDTRPSWSNFGQYIDVSAPGVGIWTTSRGGGYGAPSGTSFASPITAGVAALISSANNALSPDQIAAVLTQSAKDLGNSGWDPYYGYGRVDAAAAVALAAESSSQDNEAPSVAIASPGAGSTVSGLVDVTANATDNLGVSRVELYAANQLVGTVTTAPYAFTWDSTQVADGTATLLAYAYDEAGNRGESDALTVQVANDAGPDTVPPQVSISSPTDGTTVSGPQTLSATASDDVEVVEVRLYLDGVLKCVGTLSVSCGWNAKKAGSGSHRVSALATDTAGNRAAASVTVIVDGDGTKGSRGNGRGQSR</sequence>
<dbReference type="AlphaFoldDB" id="A4BTM1"/>
<proteinExistence type="inferred from homology"/>
<dbReference type="InterPro" id="IPR022398">
    <property type="entry name" value="Peptidase_S8_His-AS"/>
</dbReference>
<evidence type="ECO:0000256" key="3">
    <source>
        <dbReference type="ARBA" id="ARBA00022801"/>
    </source>
</evidence>
<dbReference type="SUPFAM" id="SSF52743">
    <property type="entry name" value="Subtilisin-like"/>
    <property type="match status" value="1"/>
</dbReference>
<dbReference type="PROSITE" id="PS51892">
    <property type="entry name" value="SUBTILASE"/>
    <property type="match status" value="1"/>
</dbReference>
<keyword evidence="4 5" id="KW-0720">Serine protease</keyword>
<keyword evidence="10" id="KW-1185">Reference proteome</keyword>
<dbReference type="PROSITE" id="PS00136">
    <property type="entry name" value="SUBTILASE_ASP"/>
    <property type="match status" value="1"/>
</dbReference>
<evidence type="ECO:0000259" key="8">
    <source>
        <dbReference type="Pfam" id="PF22148"/>
    </source>
</evidence>
<dbReference type="STRING" id="314278.NB231_00290"/>
<dbReference type="PANTHER" id="PTHR43806:SF11">
    <property type="entry name" value="CEREVISIN-RELATED"/>
    <property type="match status" value="1"/>
</dbReference>
<dbReference type="Pfam" id="PF00082">
    <property type="entry name" value="Peptidase_S8"/>
    <property type="match status" value="1"/>
</dbReference>